<dbReference type="PANTHER" id="PTHR30319">
    <property type="entry name" value="PHENYLACETIC ACID REGULATOR-RELATED TRANSCRIPTIONAL REPRESSOR"/>
    <property type="match status" value="1"/>
</dbReference>
<evidence type="ECO:0000313" key="3">
    <source>
        <dbReference type="EMBL" id="CAB4959280.1"/>
    </source>
</evidence>
<reference evidence="3" key="1">
    <citation type="submission" date="2020-05" db="EMBL/GenBank/DDBJ databases">
        <authorList>
            <person name="Chiriac C."/>
            <person name="Salcher M."/>
            <person name="Ghai R."/>
            <person name="Kavagutti S V."/>
        </authorList>
    </citation>
    <scope>NUCLEOTIDE SEQUENCE</scope>
</reference>
<dbReference type="EMBL" id="CAFBNE010000070">
    <property type="protein sequence ID" value="CAB4959280.1"/>
    <property type="molecule type" value="Genomic_DNA"/>
</dbReference>
<dbReference type="PANTHER" id="PTHR30319:SF1">
    <property type="entry name" value="TRANSCRIPTIONAL REPRESSOR PAAX"/>
    <property type="match status" value="1"/>
</dbReference>
<feature type="domain" description="Transcriptional repressor PaaX-like central Cas2-like" evidence="2">
    <location>
        <begin position="1"/>
        <end position="51"/>
    </location>
</feature>
<evidence type="ECO:0000259" key="2">
    <source>
        <dbReference type="Pfam" id="PF20803"/>
    </source>
</evidence>
<feature type="domain" description="Transcriptional repressor PaaX-like C-terminal" evidence="1">
    <location>
        <begin position="62"/>
        <end position="147"/>
    </location>
</feature>
<dbReference type="AlphaFoldDB" id="A0A6J7KU53"/>
<sequence>MRSRLEWLGFGRVASGVWIAPAHVESEVVDMLNRLGLSEYSTLLKSETPAVPDIHAAVRLWWDLDSIATGYSSFMSQHKKLHRSLGQRRAGDDERAFADYVNMMTQWRRLPFFDPGLPRALLPANWVGYEAATMFHDLHNALIEPAKLRAQQVLAETSGGRRHRR</sequence>
<evidence type="ECO:0000259" key="1">
    <source>
        <dbReference type="Pfam" id="PF08223"/>
    </source>
</evidence>
<proteinExistence type="predicted"/>
<dbReference type="GO" id="GO:0006351">
    <property type="term" value="P:DNA-templated transcription"/>
    <property type="evidence" value="ECO:0007669"/>
    <property type="project" value="TreeGrafter"/>
</dbReference>
<organism evidence="3">
    <name type="scientific">freshwater metagenome</name>
    <dbReference type="NCBI Taxonomy" id="449393"/>
    <lineage>
        <taxon>unclassified sequences</taxon>
        <taxon>metagenomes</taxon>
        <taxon>ecological metagenomes</taxon>
    </lineage>
</organism>
<dbReference type="InterPro" id="IPR013225">
    <property type="entry name" value="PaaX_C"/>
</dbReference>
<dbReference type="Pfam" id="PF08223">
    <property type="entry name" value="PaaX_C"/>
    <property type="match status" value="1"/>
</dbReference>
<protein>
    <submittedName>
        <fullName evidence="3">Unannotated protein</fullName>
    </submittedName>
</protein>
<name>A0A6J7KU53_9ZZZZ</name>
<dbReference type="Gene3D" id="1.20.58.1460">
    <property type="match status" value="1"/>
</dbReference>
<accession>A0A6J7KU53</accession>
<dbReference type="InterPro" id="IPR048846">
    <property type="entry name" value="PaaX-like_central"/>
</dbReference>
<dbReference type="Pfam" id="PF20803">
    <property type="entry name" value="PaaX_M"/>
    <property type="match status" value="1"/>
</dbReference>
<gene>
    <name evidence="3" type="ORF">UFOPK3772_02086</name>
</gene>